<name>A0A8H9IUW1_9PSEU</name>
<dbReference type="AlphaFoldDB" id="A0A8H9IUW1"/>
<accession>A0A8H9IUW1</accession>
<dbReference type="Proteomes" id="UP000658656">
    <property type="component" value="Unassembled WGS sequence"/>
</dbReference>
<feature type="transmembrane region" description="Helical" evidence="1">
    <location>
        <begin position="58"/>
        <end position="79"/>
    </location>
</feature>
<proteinExistence type="predicted"/>
<keyword evidence="3" id="KW-1185">Reference proteome</keyword>
<gene>
    <name evidence="2" type="ORF">GCM10017566_19000</name>
</gene>
<evidence type="ECO:0000313" key="3">
    <source>
        <dbReference type="Proteomes" id="UP000658656"/>
    </source>
</evidence>
<dbReference type="OrthoDB" id="3638440at2"/>
<protein>
    <submittedName>
        <fullName evidence="2">Uncharacterized protein</fullName>
    </submittedName>
</protein>
<keyword evidence="1" id="KW-1133">Transmembrane helix</keyword>
<keyword evidence="1" id="KW-0812">Transmembrane</keyword>
<reference evidence="2" key="1">
    <citation type="journal article" date="2014" name="Int. J. Syst. Evol. Microbiol.">
        <title>Complete genome sequence of Corynebacterium casei LMG S-19264T (=DSM 44701T), isolated from a smear-ripened cheese.</title>
        <authorList>
            <consortium name="US DOE Joint Genome Institute (JGI-PGF)"/>
            <person name="Walter F."/>
            <person name="Albersmeier A."/>
            <person name="Kalinowski J."/>
            <person name="Ruckert C."/>
        </authorList>
    </citation>
    <scope>NUCLEOTIDE SEQUENCE</scope>
    <source>
        <strain evidence="2">CGMCC 4.7679</strain>
    </source>
</reference>
<comment type="caution">
    <text evidence="2">The sequence shown here is derived from an EMBL/GenBank/DDBJ whole genome shotgun (WGS) entry which is preliminary data.</text>
</comment>
<dbReference type="RefSeq" id="WP_145935885.1">
    <property type="nucleotide sequence ID" value="NZ_BNAV01000002.1"/>
</dbReference>
<organism evidence="2 3">
    <name type="scientific">Amycolatopsis bartoniae</name>
    <dbReference type="NCBI Taxonomy" id="941986"/>
    <lineage>
        <taxon>Bacteria</taxon>
        <taxon>Bacillati</taxon>
        <taxon>Actinomycetota</taxon>
        <taxon>Actinomycetes</taxon>
        <taxon>Pseudonocardiales</taxon>
        <taxon>Pseudonocardiaceae</taxon>
        <taxon>Amycolatopsis</taxon>
    </lineage>
</organism>
<evidence type="ECO:0000313" key="2">
    <source>
        <dbReference type="EMBL" id="GHF46124.1"/>
    </source>
</evidence>
<reference evidence="2" key="2">
    <citation type="submission" date="2020-09" db="EMBL/GenBank/DDBJ databases">
        <authorList>
            <person name="Sun Q."/>
            <person name="Zhou Y."/>
        </authorList>
    </citation>
    <scope>NUCLEOTIDE SEQUENCE</scope>
    <source>
        <strain evidence="2">CGMCC 4.7679</strain>
    </source>
</reference>
<keyword evidence="1" id="KW-0472">Membrane</keyword>
<dbReference type="EMBL" id="BNAV01000002">
    <property type="protein sequence ID" value="GHF46124.1"/>
    <property type="molecule type" value="Genomic_DNA"/>
</dbReference>
<evidence type="ECO:0000256" key="1">
    <source>
        <dbReference type="SAM" id="Phobius"/>
    </source>
</evidence>
<sequence>MSKILVKIGGVAAAVAVLFGVLLGGVAQAGVAQAAEPSGTQQRDTAAVQVQPTDETRAVVVGTLSFVLMVALAGGVLWYTARGRHSAE</sequence>